<evidence type="ECO:0000256" key="7">
    <source>
        <dbReference type="SAM" id="MobiDB-lite"/>
    </source>
</evidence>
<evidence type="ECO:0000256" key="5">
    <source>
        <dbReference type="ARBA" id="ARBA00023136"/>
    </source>
</evidence>
<name>A0A9Q0K6P7_9MAGN</name>
<evidence type="ECO:0000256" key="6">
    <source>
        <dbReference type="RuleBase" id="RU363077"/>
    </source>
</evidence>
<sequence length="408" mass="45262">MAHDFCNFFNELKPAMVMVLVQIILAGLTVFFKLATIDGMNLQILVAYRYIFATLFLAPLAFFFERNKRPKLTWTVTFQAFLCGFFGGTVCQNLYVASLKLTSTTFAAAMINLIPVMTYIMAVIFRLERLGIETLAGRMKIVGTTIGIGGAFVLTFYKGVEINIWSTNVDLSQGLGTRVSTSASQGELGNRILGSLMALGCSVSYAIWLIIQTKMSQRYPCYLSSTVLMCMMGSIQSVIFAVCVERNWEEWKLGWNIRFWTVAYSGILASGVLFTLIAWGVRARGPVFVSLFNPLMLVLVAIMGSLLLDEKLHIGIIVGGALMVASLYVVLWVKGEEIQRMSHLMPSKSFKEADHVEVVVTTTNSSFSPTTNATTNTSTDNDFNNDSSNDTPHHLPMDARIISKKEER</sequence>
<feature type="transmembrane region" description="Helical" evidence="6">
    <location>
        <begin position="314"/>
        <end position="333"/>
    </location>
</feature>
<feature type="transmembrane region" description="Helical" evidence="6">
    <location>
        <begin position="223"/>
        <end position="242"/>
    </location>
</feature>
<feature type="transmembrane region" description="Helical" evidence="6">
    <location>
        <begin position="262"/>
        <end position="281"/>
    </location>
</feature>
<keyword evidence="5 6" id="KW-0472">Membrane</keyword>
<dbReference type="Pfam" id="PF00892">
    <property type="entry name" value="EamA"/>
    <property type="match status" value="2"/>
</dbReference>
<keyword evidence="10" id="KW-1185">Reference proteome</keyword>
<feature type="region of interest" description="Disordered" evidence="7">
    <location>
        <begin position="365"/>
        <end position="408"/>
    </location>
</feature>
<evidence type="ECO:0000256" key="2">
    <source>
        <dbReference type="ARBA" id="ARBA00007635"/>
    </source>
</evidence>
<dbReference type="EMBL" id="JAMYWD010000007">
    <property type="protein sequence ID" value="KAJ4965087.1"/>
    <property type="molecule type" value="Genomic_DNA"/>
</dbReference>
<dbReference type="OrthoDB" id="1728340at2759"/>
<dbReference type="SUPFAM" id="SSF103481">
    <property type="entry name" value="Multidrug resistance efflux transporter EmrE"/>
    <property type="match status" value="2"/>
</dbReference>
<feature type="transmembrane region" description="Helical" evidence="6">
    <location>
        <begin position="288"/>
        <end position="308"/>
    </location>
</feature>
<proteinExistence type="inferred from homology"/>
<gene>
    <name evidence="9" type="ORF">NE237_016936</name>
</gene>
<protein>
    <recommendedName>
        <fullName evidence="6">WAT1-related protein</fullName>
    </recommendedName>
</protein>
<reference evidence="9" key="1">
    <citation type="journal article" date="2023" name="Plant J.">
        <title>The genome of the king protea, Protea cynaroides.</title>
        <authorList>
            <person name="Chang J."/>
            <person name="Duong T.A."/>
            <person name="Schoeman C."/>
            <person name="Ma X."/>
            <person name="Roodt D."/>
            <person name="Barker N."/>
            <person name="Li Z."/>
            <person name="Van de Peer Y."/>
            <person name="Mizrachi E."/>
        </authorList>
    </citation>
    <scope>NUCLEOTIDE SEQUENCE</scope>
    <source>
        <tissue evidence="9">Young leaves</tissue>
    </source>
</reference>
<evidence type="ECO:0000256" key="4">
    <source>
        <dbReference type="ARBA" id="ARBA00022989"/>
    </source>
</evidence>
<dbReference type="GO" id="GO:0022857">
    <property type="term" value="F:transmembrane transporter activity"/>
    <property type="evidence" value="ECO:0007669"/>
    <property type="project" value="InterPro"/>
</dbReference>
<evidence type="ECO:0000313" key="9">
    <source>
        <dbReference type="EMBL" id="KAJ4965087.1"/>
    </source>
</evidence>
<comment type="caution">
    <text evidence="9">The sequence shown here is derived from an EMBL/GenBank/DDBJ whole genome shotgun (WGS) entry which is preliminary data.</text>
</comment>
<feature type="compositionally biased region" description="Basic and acidic residues" evidence="7">
    <location>
        <begin position="391"/>
        <end position="408"/>
    </location>
</feature>
<dbReference type="Proteomes" id="UP001141806">
    <property type="component" value="Unassembled WGS sequence"/>
</dbReference>
<dbReference type="AlphaFoldDB" id="A0A9Q0K6P7"/>
<evidence type="ECO:0000259" key="8">
    <source>
        <dbReference type="Pfam" id="PF00892"/>
    </source>
</evidence>
<organism evidence="9 10">
    <name type="scientific">Protea cynaroides</name>
    <dbReference type="NCBI Taxonomy" id="273540"/>
    <lineage>
        <taxon>Eukaryota</taxon>
        <taxon>Viridiplantae</taxon>
        <taxon>Streptophyta</taxon>
        <taxon>Embryophyta</taxon>
        <taxon>Tracheophyta</taxon>
        <taxon>Spermatophyta</taxon>
        <taxon>Magnoliopsida</taxon>
        <taxon>Proteales</taxon>
        <taxon>Proteaceae</taxon>
        <taxon>Protea</taxon>
    </lineage>
</organism>
<comment type="subcellular location">
    <subcellularLocation>
        <location evidence="1 6">Membrane</location>
        <topology evidence="1 6">Multi-pass membrane protein</topology>
    </subcellularLocation>
</comment>
<comment type="similarity">
    <text evidence="2 6">Belongs to the drug/metabolite transporter (DMT) superfamily. Plant drug/metabolite exporter (P-DME) (TC 2.A.7.4) family.</text>
</comment>
<dbReference type="GO" id="GO:0016020">
    <property type="term" value="C:membrane"/>
    <property type="evidence" value="ECO:0007669"/>
    <property type="project" value="UniProtKB-SubCell"/>
</dbReference>
<feature type="domain" description="EamA" evidence="8">
    <location>
        <begin position="193"/>
        <end position="331"/>
    </location>
</feature>
<feature type="compositionally biased region" description="Low complexity" evidence="7">
    <location>
        <begin position="365"/>
        <end position="390"/>
    </location>
</feature>
<feature type="transmembrane region" description="Helical" evidence="6">
    <location>
        <begin position="76"/>
        <end position="95"/>
    </location>
</feature>
<feature type="transmembrane region" description="Helical" evidence="6">
    <location>
        <begin position="107"/>
        <end position="127"/>
    </location>
</feature>
<feature type="transmembrane region" description="Helical" evidence="6">
    <location>
        <begin position="139"/>
        <end position="157"/>
    </location>
</feature>
<feature type="transmembrane region" description="Helical" evidence="6">
    <location>
        <begin position="12"/>
        <end position="32"/>
    </location>
</feature>
<dbReference type="InterPro" id="IPR037185">
    <property type="entry name" value="EmrE-like"/>
</dbReference>
<evidence type="ECO:0000256" key="3">
    <source>
        <dbReference type="ARBA" id="ARBA00022692"/>
    </source>
</evidence>
<evidence type="ECO:0000256" key="1">
    <source>
        <dbReference type="ARBA" id="ARBA00004141"/>
    </source>
</evidence>
<keyword evidence="4 6" id="KW-1133">Transmembrane helix</keyword>
<feature type="transmembrane region" description="Helical" evidence="6">
    <location>
        <begin position="44"/>
        <end position="64"/>
    </location>
</feature>
<dbReference type="InterPro" id="IPR030184">
    <property type="entry name" value="WAT1-related"/>
</dbReference>
<keyword evidence="3 6" id="KW-0812">Transmembrane</keyword>
<feature type="domain" description="EamA" evidence="8">
    <location>
        <begin position="15"/>
        <end position="152"/>
    </location>
</feature>
<evidence type="ECO:0000313" key="10">
    <source>
        <dbReference type="Proteomes" id="UP001141806"/>
    </source>
</evidence>
<accession>A0A9Q0K6P7</accession>
<dbReference type="PANTHER" id="PTHR31218">
    <property type="entry name" value="WAT1-RELATED PROTEIN"/>
    <property type="match status" value="1"/>
</dbReference>
<dbReference type="InterPro" id="IPR000620">
    <property type="entry name" value="EamA_dom"/>
</dbReference>